<protein>
    <submittedName>
        <fullName evidence="1">Abortive infection bacteriophage resistance protein (AbiF)</fullName>
    </submittedName>
</protein>
<dbReference type="Proteomes" id="UP001314261">
    <property type="component" value="Unassembled WGS sequence"/>
</dbReference>
<proteinExistence type="predicted"/>
<organism evidence="1 2">
    <name type="scientific">Fructobacillus fructosus</name>
    <dbReference type="NCBI Taxonomy" id="1631"/>
    <lineage>
        <taxon>Bacteria</taxon>
        <taxon>Bacillati</taxon>
        <taxon>Bacillota</taxon>
        <taxon>Bacilli</taxon>
        <taxon>Lactobacillales</taxon>
        <taxon>Lactobacillaceae</taxon>
        <taxon>Fructobacillus</taxon>
    </lineage>
</organism>
<dbReference type="EMBL" id="CAUZLR010000009">
    <property type="protein sequence ID" value="CAK1250568.1"/>
    <property type="molecule type" value="Genomic_DNA"/>
</dbReference>
<dbReference type="InterPro" id="IPR011664">
    <property type="entry name" value="Abi_system_AbiD/AbiF-like"/>
</dbReference>
<evidence type="ECO:0000313" key="2">
    <source>
        <dbReference type="Proteomes" id="UP001314261"/>
    </source>
</evidence>
<accession>A0ABM9MZ77</accession>
<evidence type="ECO:0000313" key="1">
    <source>
        <dbReference type="EMBL" id="CAK1250568.1"/>
    </source>
</evidence>
<sequence>MNEKPFTTISQQITLLRERNLIFENEVIAAQRLSSDGYYEIINGYKDTFLDNVDHFKDGTKFEDIYALYYLDSRIRSTVLDSLGFFEQSLKQRLAYLLAEKYTEKFDSCINESIFSTGHKLKYPNKKKGLLNDRDVLFFKFKQVRDSEHEPFMNYRENHGNVPPWILFKGIDFGTLRSAIKLLNRDDKLLLAKRVFIEDIIQMHSDEQIIDLLSSILFLAHKFRNRSAHGGRIYNYSPEHSISYNKQLYSDSLISKTAVKNGTDKNNSIFVLYNLLSYTDTGFSFITLKLGLKRSLQSYSKHWEKQIPFILNSMSFPENYNWNSNY</sequence>
<dbReference type="RefSeq" id="WP_338346332.1">
    <property type="nucleotide sequence ID" value="NZ_CAUZLR010000009.1"/>
</dbReference>
<dbReference type="Pfam" id="PF07751">
    <property type="entry name" value="Abi_2"/>
    <property type="match status" value="1"/>
</dbReference>
<name>A0ABM9MZ77_9LACO</name>
<comment type="caution">
    <text evidence="1">The sequence shown here is derived from an EMBL/GenBank/DDBJ whole genome shotgun (WGS) entry which is preliminary data.</text>
</comment>
<gene>
    <name evidence="1" type="ORF">R54839_PPFHFPJH_01342</name>
</gene>
<keyword evidence="2" id="KW-1185">Reference proteome</keyword>
<reference evidence="1 2" key="1">
    <citation type="submission" date="2023-10" db="EMBL/GenBank/DDBJ databases">
        <authorList>
            <person name="Botero Cardona J."/>
        </authorList>
    </citation>
    <scope>NUCLEOTIDE SEQUENCE [LARGE SCALE GENOMIC DNA]</scope>
    <source>
        <strain evidence="1 2">R-54839</strain>
    </source>
</reference>